<dbReference type="Gene3D" id="1.10.357.10">
    <property type="entry name" value="Tetracycline Repressor, domain 2"/>
    <property type="match status" value="1"/>
</dbReference>
<dbReference type="Pfam" id="PF00440">
    <property type="entry name" value="TetR_N"/>
    <property type="match status" value="1"/>
</dbReference>
<dbReference type="EMBL" id="JAINZZ010000004">
    <property type="protein sequence ID" value="MBY8877032.1"/>
    <property type="molecule type" value="Genomic_DNA"/>
</dbReference>
<reference evidence="7 8" key="1">
    <citation type="submission" date="2021-08" db="EMBL/GenBank/DDBJ databases">
        <title>WGS of actinomycetes from Thailand.</title>
        <authorList>
            <person name="Thawai C."/>
        </authorList>
    </citation>
    <scope>NUCLEOTIDE SEQUENCE [LARGE SCALE GENOMIC DNA]</scope>
    <source>
        <strain evidence="7 8">PLK6-54</strain>
    </source>
</reference>
<gene>
    <name evidence="7" type="ORF">K7862_05175</name>
</gene>
<dbReference type="PROSITE" id="PS50977">
    <property type="entry name" value="HTH_TETR_2"/>
    <property type="match status" value="1"/>
</dbReference>
<evidence type="ECO:0000256" key="3">
    <source>
        <dbReference type="ARBA" id="ARBA00023163"/>
    </source>
</evidence>
<dbReference type="InterPro" id="IPR036271">
    <property type="entry name" value="Tet_transcr_reg_TetR-rel_C_sf"/>
</dbReference>
<evidence type="ECO:0000256" key="4">
    <source>
        <dbReference type="PROSITE-ProRule" id="PRU00335"/>
    </source>
</evidence>
<dbReference type="InterPro" id="IPR009057">
    <property type="entry name" value="Homeodomain-like_sf"/>
</dbReference>
<protein>
    <submittedName>
        <fullName evidence="7">TetR/AcrR family transcriptional regulator</fullName>
    </submittedName>
</protein>
<sequence length="249" mass="25273">MARSGVPSKVGAAGGSDETRQALIQAAVDVLRTDGFHGASARKIAARAGCNQGLVFYHFGSVANLLLAALDAVSEDRLARYSEAVAGTSSVVGLADVAAAIFEEDLDSGYAKVLVELIAGSASVPGMGAEVSRRIAEWTGFARSAIEGTVSSSLLAAVAPPSEVAYGVVAMYLGLEMLSHLDDDRAQAHALFQRARTLAVLAGAFGFGAGAFGFGAGTSDDGSSGDGTPEEEDDGGDSPNPRNPRPEPA</sequence>
<evidence type="ECO:0000259" key="6">
    <source>
        <dbReference type="PROSITE" id="PS50977"/>
    </source>
</evidence>
<feature type="DNA-binding region" description="H-T-H motif" evidence="4">
    <location>
        <begin position="40"/>
        <end position="59"/>
    </location>
</feature>
<evidence type="ECO:0000313" key="8">
    <source>
        <dbReference type="Proteomes" id="UP000778578"/>
    </source>
</evidence>
<proteinExistence type="predicted"/>
<dbReference type="PRINTS" id="PR00455">
    <property type="entry name" value="HTHTETR"/>
</dbReference>
<keyword evidence="3" id="KW-0804">Transcription</keyword>
<dbReference type="SUPFAM" id="SSF48498">
    <property type="entry name" value="Tetracyclin repressor-like, C-terminal domain"/>
    <property type="match status" value="1"/>
</dbReference>
<dbReference type="InterPro" id="IPR001647">
    <property type="entry name" value="HTH_TetR"/>
</dbReference>
<comment type="caution">
    <text evidence="7">The sequence shown here is derived from an EMBL/GenBank/DDBJ whole genome shotgun (WGS) entry which is preliminary data.</text>
</comment>
<keyword evidence="8" id="KW-1185">Reference proteome</keyword>
<dbReference type="Proteomes" id="UP000778578">
    <property type="component" value="Unassembled WGS sequence"/>
</dbReference>
<dbReference type="RefSeq" id="WP_222961078.1">
    <property type="nucleotide sequence ID" value="NZ_JAINZZ010000004.1"/>
</dbReference>
<feature type="domain" description="HTH tetR-type" evidence="6">
    <location>
        <begin position="17"/>
        <end position="77"/>
    </location>
</feature>
<evidence type="ECO:0000256" key="2">
    <source>
        <dbReference type="ARBA" id="ARBA00023125"/>
    </source>
</evidence>
<keyword evidence="1" id="KW-0805">Transcription regulation</keyword>
<evidence type="ECO:0000313" key="7">
    <source>
        <dbReference type="EMBL" id="MBY8877032.1"/>
    </source>
</evidence>
<keyword evidence="2 4" id="KW-0238">DNA-binding</keyword>
<name>A0ABS7Q1M7_9ACTN</name>
<evidence type="ECO:0000256" key="5">
    <source>
        <dbReference type="SAM" id="MobiDB-lite"/>
    </source>
</evidence>
<accession>A0ABS7Q1M7</accession>
<dbReference type="SUPFAM" id="SSF46689">
    <property type="entry name" value="Homeodomain-like"/>
    <property type="match status" value="1"/>
</dbReference>
<organism evidence="7 8">
    <name type="scientific">Actinacidiphila acidipaludis</name>
    <dbReference type="NCBI Taxonomy" id="2873382"/>
    <lineage>
        <taxon>Bacteria</taxon>
        <taxon>Bacillati</taxon>
        <taxon>Actinomycetota</taxon>
        <taxon>Actinomycetes</taxon>
        <taxon>Kitasatosporales</taxon>
        <taxon>Streptomycetaceae</taxon>
        <taxon>Actinacidiphila</taxon>
    </lineage>
</organism>
<feature type="region of interest" description="Disordered" evidence="5">
    <location>
        <begin position="216"/>
        <end position="249"/>
    </location>
</feature>
<dbReference type="PANTHER" id="PTHR47506">
    <property type="entry name" value="TRANSCRIPTIONAL REGULATORY PROTEIN"/>
    <property type="match status" value="1"/>
</dbReference>
<dbReference type="PANTHER" id="PTHR47506:SF6">
    <property type="entry name" value="HTH-TYPE TRANSCRIPTIONAL REPRESSOR NEMR"/>
    <property type="match status" value="1"/>
</dbReference>
<evidence type="ECO:0000256" key="1">
    <source>
        <dbReference type="ARBA" id="ARBA00023015"/>
    </source>
</evidence>